<dbReference type="EMBL" id="QKYT01000096">
    <property type="protein sequence ID" value="RIA93797.1"/>
    <property type="molecule type" value="Genomic_DNA"/>
</dbReference>
<dbReference type="Pfam" id="PF07534">
    <property type="entry name" value="TLD"/>
    <property type="match status" value="1"/>
</dbReference>
<evidence type="ECO:0000259" key="2">
    <source>
        <dbReference type="PROSITE" id="PS51886"/>
    </source>
</evidence>
<dbReference type="InterPro" id="IPR000210">
    <property type="entry name" value="BTB/POZ_dom"/>
</dbReference>
<dbReference type="Pfam" id="PF00651">
    <property type="entry name" value="BTB"/>
    <property type="match status" value="1"/>
</dbReference>
<feature type="domain" description="BTB" evidence="1">
    <location>
        <begin position="23"/>
        <end position="96"/>
    </location>
</feature>
<name>A0A397TBY4_9GLOM</name>
<dbReference type="PANTHER" id="PTHR24410:SF23">
    <property type="entry name" value="BTB DOMAIN-CONTAINING PROTEIN-RELATED"/>
    <property type="match status" value="1"/>
</dbReference>
<dbReference type="Gene3D" id="1.25.40.420">
    <property type="match status" value="1"/>
</dbReference>
<evidence type="ECO:0000313" key="4">
    <source>
        <dbReference type="Proteomes" id="UP000265703"/>
    </source>
</evidence>
<dbReference type="CDD" id="cd18186">
    <property type="entry name" value="BTB_POZ_ZBTB_KLHL-like"/>
    <property type="match status" value="1"/>
</dbReference>
<dbReference type="SMART" id="SM00875">
    <property type="entry name" value="BACK"/>
    <property type="match status" value="1"/>
</dbReference>
<accession>A0A397TBY4</accession>
<evidence type="ECO:0000259" key="1">
    <source>
        <dbReference type="PROSITE" id="PS50097"/>
    </source>
</evidence>
<dbReference type="InterPro" id="IPR011333">
    <property type="entry name" value="SKP1/BTB/POZ_sf"/>
</dbReference>
<dbReference type="AlphaFoldDB" id="A0A397TBY4"/>
<dbReference type="PROSITE" id="PS50097">
    <property type="entry name" value="BTB"/>
    <property type="match status" value="1"/>
</dbReference>
<dbReference type="Proteomes" id="UP000265703">
    <property type="component" value="Unassembled WGS sequence"/>
</dbReference>
<dbReference type="OrthoDB" id="9997739at2759"/>
<gene>
    <name evidence="3" type="ORF">C1645_735245</name>
</gene>
<dbReference type="InterPro" id="IPR006571">
    <property type="entry name" value="TLDc_dom"/>
</dbReference>
<evidence type="ECO:0000313" key="3">
    <source>
        <dbReference type="EMBL" id="RIA93797.1"/>
    </source>
</evidence>
<dbReference type="SMART" id="SM00225">
    <property type="entry name" value="BTB"/>
    <property type="match status" value="1"/>
</dbReference>
<dbReference type="Gene3D" id="3.30.710.10">
    <property type="entry name" value="Potassium Channel Kv1.1, Chain A"/>
    <property type="match status" value="1"/>
</dbReference>
<evidence type="ECO:0008006" key="5">
    <source>
        <dbReference type="Google" id="ProtNLM"/>
    </source>
</evidence>
<organism evidence="3 4">
    <name type="scientific">Glomus cerebriforme</name>
    <dbReference type="NCBI Taxonomy" id="658196"/>
    <lineage>
        <taxon>Eukaryota</taxon>
        <taxon>Fungi</taxon>
        <taxon>Fungi incertae sedis</taxon>
        <taxon>Mucoromycota</taxon>
        <taxon>Glomeromycotina</taxon>
        <taxon>Glomeromycetes</taxon>
        <taxon>Glomerales</taxon>
        <taxon>Glomeraceae</taxon>
        <taxon>Glomus</taxon>
    </lineage>
</organism>
<keyword evidence="4" id="KW-1185">Reference proteome</keyword>
<protein>
    <recommendedName>
        <fullName evidence="5">BTB/POZ domain-containing protein</fullName>
    </recommendedName>
</protein>
<feature type="domain" description="TLDc" evidence="2">
    <location>
        <begin position="295"/>
        <end position="459"/>
    </location>
</feature>
<comment type="caution">
    <text evidence="3">The sequence shown here is derived from an EMBL/GenBank/DDBJ whole genome shotgun (WGS) entry which is preliminary data.</text>
</comment>
<dbReference type="PANTHER" id="PTHR24410">
    <property type="entry name" value="HL07962P-RELATED"/>
    <property type="match status" value="1"/>
</dbReference>
<dbReference type="InterPro" id="IPR011705">
    <property type="entry name" value="BACK"/>
</dbReference>
<dbReference type="SUPFAM" id="SSF54695">
    <property type="entry name" value="POZ domain"/>
    <property type="match status" value="1"/>
</dbReference>
<reference evidence="3 4" key="1">
    <citation type="submission" date="2018-06" db="EMBL/GenBank/DDBJ databases">
        <title>Comparative genomics reveals the genomic features of Rhizophagus irregularis, R. cerebriforme, R. diaphanum and Gigaspora rosea, and their symbiotic lifestyle signature.</title>
        <authorList>
            <person name="Morin E."/>
            <person name="San Clemente H."/>
            <person name="Chen E.C.H."/>
            <person name="De La Providencia I."/>
            <person name="Hainaut M."/>
            <person name="Kuo A."/>
            <person name="Kohler A."/>
            <person name="Murat C."/>
            <person name="Tang N."/>
            <person name="Roy S."/>
            <person name="Loubradou J."/>
            <person name="Henrissat B."/>
            <person name="Grigoriev I.V."/>
            <person name="Corradi N."/>
            <person name="Roux C."/>
            <person name="Martin F.M."/>
        </authorList>
    </citation>
    <scope>NUCLEOTIDE SEQUENCE [LARGE SCALE GENOMIC DNA]</scope>
    <source>
        <strain evidence="3 4">DAOM 227022</strain>
    </source>
</reference>
<proteinExistence type="predicted"/>
<sequence length="461" mass="54161">MSSNFHLNLSKDLSLILNDADDYNVIIQVGENQNTKEFRAHSVILRARSSYFKGAFSSGWIVNKNDMIVFNKPNITPIVFEMILKYIYTGELDLTKQLDKDILGLLVATDELLLEELFNHVQDYLIKKRSTWVQKNLVLVLHNVFRLVKCEKLIDYCLEYICADPQPVITSKEFPFLDKDILYTLLERNDLQVKEIDIWDCLIKWGIEQTSSLSKNDDKTKWKKKDYQALKNTLKQFIPLIRFLEISPADYFDKIRPYKIIIPNHINEKVEEFYFKGILPKPTTFLPQRRINQSKIIKQEQFNLIINCIKKNEPNLIFDFKLLHRKSCDGNKFIRNLCMGQGAILILIKVKNSKKIFGGYNPIGWSERNKQDKFLSTTKSFIFSFQNNEDIKNMIISRVIQPSLSIHDRPKKDVIVFGVDDLELVNDILYLNYSGAYEQWLYDDEVEYDVENVEAFKAFRK</sequence>
<dbReference type="InterPro" id="IPR051481">
    <property type="entry name" value="BTB-POZ/Galectin-3-binding"/>
</dbReference>
<dbReference type="Pfam" id="PF07707">
    <property type="entry name" value="BACK"/>
    <property type="match status" value="1"/>
</dbReference>
<dbReference type="PROSITE" id="PS51886">
    <property type="entry name" value="TLDC"/>
    <property type="match status" value="1"/>
</dbReference>